<dbReference type="InterPro" id="IPR051553">
    <property type="entry name" value="Ran_GTPase-activating"/>
</dbReference>
<reference evidence="1" key="1">
    <citation type="journal article" date="2020" name="bioRxiv">
        <title>Comparative genomics of Chlamydomonas.</title>
        <authorList>
            <person name="Craig R.J."/>
            <person name="Hasan A.R."/>
            <person name="Ness R.W."/>
            <person name="Keightley P.D."/>
        </authorList>
    </citation>
    <scope>NUCLEOTIDE SEQUENCE</scope>
    <source>
        <strain evidence="1">CCAP 11/70</strain>
    </source>
</reference>
<dbReference type="EMBL" id="JAEHOE010000026">
    <property type="protein sequence ID" value="KAG2495168.1"/>
    <property type="molecule type" value="Genomic_DNA"/>
</dbReference>
<dbReference type="InterPro" id="IPR009091">
    <property type="entry name" value="RCC1/BLIP-II"/>
</dbReference>
<dbReference type="GO" id="GO:0005737">
    <property type="term" value="C:cytoplasm"/>
    <property type="evidence" value="ECO:0007669"/>
    <property type="project" value="TreeGrafter"/>
</dbReference>
<dbReference type="OrthoDB" id="527310at2759"/>
<accession>A0A835Y3D6</accession>
<dbReference type="Proteomes" id="UP000612055">
    <property type="component" value="Unassembled WGS sequence"/>
</dbReference>
<dbReference type="PANTHER" id="PTHR45982:SF1">
    <property type="entry name" value="REGULATOR OF CHROMOSOME CONDENSATION"/>
    <property type="match status" value="1"/>
</dbReference>
<gene>
    <name evidence="1" type="ORF">HYH03_006775</name>
</gene>
<dbReference type="AlphaFoldDB" id="A0A835Y3D6"/>
<keyword evidence="2" id="KW-1185">Reference proteome</keyword>
<comment type="caution">
    <text evidence="1">The sequence shown here is derived from an EMBL/GenBank/DDBJ whole genome shotgun (WGS) entry which is preliminary data.</text>
</comment>
<name>A0A835Y3D6_9CHLO</name>
<dbReference type="GO" id="GO:0005085">
    <property type="term" value="F:guanyl-nucleotide exchange factor activity"/>
    <property type="evidence" value="ECO:0007669"/>
    <property type="project" value="TreeGrafter"/>
</dbReference>
<organism evidence="1 2">
    <name type="scientific">Edaphochlamys debaryana</name>
    <dbReference type="NCBI Taxonomy" id="47281"/>
    <lineage>
        <taxon>Eukaryota</taxon>
        <taxon>Viridiplantae</taxon>
        <taxon>Chlorophyta</taxon>
        <taxon>core chlorophytes</taxon>
        <taxon>Chlorophyceae</taxon>
        <taxon>CS clade</taxon>
        <taxon>Chlamydomonadales</taxon>
        <taxon>Chlamydomonadales incertae sedis</taxon>
        <taxon>Edaphochlamys</taxon>
    </lineage>
</organism>
<protein>
    <submittedName>
        <fullName evidence="1">Uncharacterized protein</fullName>
    </submittedName>
</protein>
<dbReference type="SUPFAM" id="SSF50985">
    <property type="entry name" value="RCC1/BLIP-II"/>
    <property type="match status" value="1"/>
</dbReference>
<dbReference type="PANTHER" id="PTHR45982">
    <property type="entry name" value="REGULATOR OF CHROMOSOME CONDENSATION"/>
    <property type="match status" value="1"/>
</dbReference>
<proteinExistence type="predicted"/>
<evidence type="ECO:0000313" key="1">
    <source>
        <dbReference type="EMBL" id="KAG2495168.1"/>
    </source>
</evidence>
<dbReference type="Gene3D" id="2.130.10.30">
    <property type="entry name" value="Regulator of chromosome condensation 1/beta-lactamase-inhibitor protein II"/>
    <property type="match status" value="1"/>
</dbReference>
<evidence type="ECO:0000313" key="2">
    <source>
        <dbReference type="Proteomes" id="UP000612055"/>
    </source>
</evidence>
<sequence>MVGLTKKGKVISAKSDSGVKTLRQLEPGVDTPACTAVSAGAWHVLGITEGGGLVAWAVSDCEEAKASVAPFIPIPVGAMPIVHMGGGALASAATVAVGAPRRWSFAGASHGRMRVTHASAGTVHSLLALSDGSVYVAGIKASQRFSRNMGISTLYIKDVQQIKLPVRSKQVLHAEACGSDLCCVVTDGGVVCWADEQKAYSSTDRSWSAEYAPVPRHVKELDKVAIKQIAVSDAYAMCAALAADGRIFLWCIKLSEKSWPAAWLNPQVAAVAPGAISIGWSCKDLYVCMPGGSTPADIKLCAARPEQ</sequence>